<dbReference type="InterPro" id="IPR018247">
    <property type="entry name" value="EF_Hand_1_Ca_BS"/>
</dbReference>
<dbReference type="EMBL" id="CAJNNV010009321">
    <property type="protein sequence ID" value="CAE8597249.1"/>
    <property type="molecule type" value="Genomic_DNA"/>
</dbReference>
<dbReference type="Pfam" id="PF13202">
    <property type="entry name" value="EF-hand_5"/>
    <property type="match status" value="2"/>
</dbReference>
<dbReference type="PROSITE" id="PS00018">
    <property type="entry name" value="EF_HAND_1"/>
    <property type="match status" value="1"/>
</dbReference>
<dbReference type="GO" id="GO:0005509">
    <property type="term" value="F:calcium ion binding"/>
    <property type="evidence" value="ECO:0007669"/>
    <property type="project" value="InterPro"/>
</dbReference>
<feature type="transmembrane region" description="Helical" evidence="3">
    <location>
        <begin position="776"/>
        <end position="800"/>
    </location>
</feature>
<comment type="caution">
    <text evidence="6">The sequence shown here is derived from an EMBL/GenBank/DDBJ whole genome shotgun (WGS) entry which is preliminary data.</text>
</comment>
<dbReference type="PROSITE" id="PS50222">
    <property type="entry name" value="EF_HAND_2"/>
    <property type="match status" value="1"/>
</dbReference>
<evidence type="ECO:0000313" key="6">
    <source>
        <dbReference type="EMBL" id="CAE8597249.1"/>
    </source>
</evidence>
<dbReference type="InterPro" id="IPR002048">
    <property type="entry name" value="EF_hand_dom"/>
</dbReference>
<evidence type="ECO:0000256" key="1">
    <source>
        <dbReference type="ARBA" id="ARBA00022837"/>
    </source>
</evidence>
<feature type="region of interest" description="Disordered" evidence="2">
    <location>
        <begin position="740"/>
        <end position="771"/>
    </location>
</feature>
<keyword evidence="3" id="KW-0812">Transmembrane</keyword>
<accession>A0A813EDN5</accession>
<dbReference type="Proteomes" id="UP000654075">
    <property type="component" value="Unassembled WGS sequence"/>
</dbReference>
<feature type="region of interest" description="Disordered" evidence="2">
    <location>
        <begin position="918"/>
        <end position="939"/>
    </location>
</feature>
<dbReference type="InterPro" id="IPR011992">
    <property type="entry name" value="EF-hand-dom_pair"/>
</dbReference>
<evidence type="ECO:0000256" key="3">
    <source>
        <dbReference type="SAM" id="Phobius"/>
    </source>
</evidence>
<keyword evidence="4" id="KW-0732">Signal</keyword>
<proteinExistence type="predicted"/>
<dbReference type="OrthoDB" id="445452at2759"/>
<evidence type="ECO:0000259" key="5">
    <source>
        <dbReference type="PROSITE" id="PS50222"/>
    </source>
</evidence>
<feature type="signal peptide" evidence="4">
    <location>
        <begin position="1"/>
        <end position="22"/>
    </location>
</feature>
<organism evidence="6 7">
    <name type="scientific">Polarella glacialis</name>
    <name type="common">Dinoflagellate</name>
    <dbReference type="NCBI Taxonomy" id="89957"/>
    <lineage>
        <taxon>Eukaryota</taxon>
        <taxon>Sar</taxon>
        <taxon>Alveolata</taxon>
        <taxon>Dinophyceae</taxon>
        <taxon>Suessiales</taxon>
        <taxon>Suessiaceae</taxon>
        <taxon>Polarella</taxon>
    </lineage>
</organism>
<feature type="domain" description="EF-hand" evidence="5">
    <location>
        <begin position="872"/>
        <end position="907"/>
    </location>
</feature>
<name>A0A813EDN5_POLGL</name>
<keyword evidence="3" id="KW-0472">Membrane</keyword>
<reference evidence="6" key="1">
    <citation type="submission" date="2021-02" db="EMBL/GenBank/DDBJ databases">
        <authorList>
            <person name="Dougan E. K."/>
            <person name="Rhodes N."/>
            <person name="Thang M."/>
            <person name="Chan C."/>
        </authorList>
    </citation>
    <scope>NUCLEOTIDE SEQUENCE</scope>
</reference>
<feature type="chain" id="PRO_5032781207" description="EF-hand domain-containing protein" evidence="4">
    <location>
        <begin position="23"/>
        <end position="939"/>
    </location>
</feature>
<gene>
    <name evidence="6" type="ORF">PGLA1383_LOCUS15698</name>
</gene>
<sequence length="939" mass="95919">MYKMRAPALLWLLSQHSCPTMALVPEIGLPSGDRRCLLWNGHGCGSIWDQHSCVRSRDGHPWDMADGRAVHGEPCVWCGGEQCEKNKPFLCAPYGFLKGEAGSQVDTKVAEAVYDIGQCFPGQGINVTTLSVVMVTGSPSRENLRTFVPLNGGEDRACRGKSEADTGFEPAVPWFGQGRAYETWTAKTLEACESLCDFCQAIEYHAEWMECRIWHQPVTHTVNATGYQCYTVTGKLSAEEAFGAAALTAPSEKEMSCLTPWKNGCNSIVNKLTCLSSQDDGPTTTSYGWKVHGQACVWCGNGPCTSNSGSQCQAYDYLLHGEGTAFEVLTGRDQLHVARCSLAQTPHEDLTCLAAASTGCNKIRDSATCLSSKDGRSYASVAGLKVRGEPCVWCGGGPCSTNNPNLCEPHDYAVHGQTHAFRNFLAKSTFKVAVCVNGQATSKDVAREDGVAAAVSEAQEAAITTGEAAGAAAQAAGKTPNQQAAAAGAAATAAASAAGLDPEQQTTDGVWAAASAAAAAGLTPEESAAAAAQASATGFRIFGAGETPEEAGAATAKATAAAGMTPEQQVAAAAAAAFAAATDEGTTPVQQAEAAAAAAAAAASAAAAIEGMTPEQRIEAAAKAASTATAAAGMTPEQQAAAAGDAASRAAAAAGMIAEQQAKTAAAAASTAAANQGMTPEQQAKAAAAAASTAGAAAGMTPEQQAAAAAAGASTAAAAAGMTPEQQNAAADSATISITGITGDNGPAEDLSSDSSKADGATSAGQGGTENGEGAFPWWAVLLAVIAGLLICAVSIWVACMKLEGGKGERSTRKVEVDKSAQDEDTEMKAPLVGATTEIKAPIVFNSRAVIHTTAPPVRTVMVPPRAVMAPPRTGGAGDLFAQIDGNHNGTIDRREWGAHVRFTAMDRNHDGVIGAEEWRQGPRPDVPSAELFSQPSRQ</sequence>
<evidence type="ECO:0000256" key="4">
    <source>
        <dbReference type="SAM" id="SignalP"/>
    </source>
</evidence>
<evidence type="ECO:0000313" key="7">
    <source>
        <dbReference type="Proteomes" id="UP000654075"/>
    </source>
</evidence>
<dbReference type="Gene3D" id="1.10.238.10">
    <property type="entry name" value="EF-hand"/>
    <property type="match status" value="1"/>
</dbReference>
<dbReference type="AlphaFoldDB" id="A0A813EDN5"/>
<keyword evidence="1" id="KW-0106">Calcium</keyword>
<keyword evidence="7" id="KW-1185">Reference proteome</keyword>
<evidence type="ECO:0000256" key="2">
    <source>
        <dbReference type="SAM" id="MobiDB-lite"/>
    </source>
</evidence>
<dbReference type="SUPFAM" id="SSF47473">
    <property type="entry name" value="EF-hand"/>
    <property type="match status" value="1"/>
</dbReference>
<protein>
    <recommendedName>
        <fullName evidence="5">EF-hand domain-containing protein</fullName>
    </recommendedName>
</protein>
<keyword evidence="3" id="KW-1133">Transmembrane helix</keyword>